<feature type="region of interest" description="Disordered" evidence="1">
    <location>
        <begin position="479"/>
        <end position="500"/>
    </location>
</feature>
<feature type="region of interest" description="Disordered" evidence="1">
    <location>
        <begin position="593"/>
        <end position="618"/>
    </location>
</feature>
<reference evidence="3 4" key="1">
    <citation type="journal article" date="2017" name="Nature">
        <title>The Apostasia genome and the evolution of orchids.</title>
        <authorList>
            <person name="Zhang G.Q."/>
            <person name="Liu K.W."/>
            <person name="Li Z."/>
            <person name="Lohaus R."/>
            <person name="Hsiao Y.Y."/>
            <person name="Niu S.C."/>
            <person name="Wang J.Y."/>
            <person name="Lin Y.C."/>
            <person name="Xu Q."/>
            <person name="Chen L.J."/>
            <person name="Yoshida K."/>
            <person name="Fujiwara S."/>
            <person name="Wang Z.W."/>
            <person name="Zhang Y.Q."/>
            <person name="Mitsuda N."/>
            <person name="Wang M."/>
            <person name="Liu G.H."/>
            <person name="Pecoraro L."/>
            <person name="Huang H.X."/>
            <person name="Xiao X.J."/>
            <person name="Lin M."/>
            <person name="Wu X.Y."/>
            <person name="Wu W.L."/>
            <person name="Chen Y.Y."/>
            <person name="Chang S.B."/>
            <person name="Sakamoto S."/>
            <person name="Ohme-Takagi M."/>
            <person name="Yagi M."/>
            <person name="Zeng S.J."/>
            <person name="Shen C.Y."/>
            <person name="Yeh C.M."/>
            <person name="Luo Y.B."/>
            <person name="Tsai W.C."/>
            <person name="Van de Peer Y."/>
            <person name="Liu Z.J."/>
        </authorList>
    </citation>
    <scope>NUCLEOTIDE SEQUENCE [LARGE SCALE GENOMIC DNA]</scope>
    <source>
        <strain evidence="4">cv. Shenzhen</strain>
        <tissue evidence="3">Stem</tissue>
    </source>
</reference>
<dbReference type="SUPFAM" id="SSF103657">
    <property type="entry name" value="BAR/IMD domain-like"/>
    <property type="match status" value="1"/>
</dbReference>
<dbReference type="InterPro" id="IPR004148">
    <property type="entry name" value="BAR_dom"/>
</dbReference>
<gene>
    <name evidence="3" type="ORF">AXF42_Ash008317</name>
</gene>
<accession>A0A2I0AXJ9</accession>
<dbReference type="CDD" id="cd07307">
    <property type="entry name" value="BAR"/>
    <property type="match status" value="1"/>
</dbReference>
<organism evidence="3 4">
    <name type="scientific">Apostasia shenzhenica</name>
    <dbReference type="NCBI Taxonomy" id="1088818"/>
    <lineage>
        <taxon>Eukaryota</taxon>
        <taxon>Viridiplantae</taxon>
        <taxon>Streptophyta</taxon>
        <taxon>Embryophyta</taxon>
        <taxon>Tracheophyta</taxon>
        <taxon>Spermatophyta</taxon>
        <taxon>Magnoliopsida</taxon>
        <taxon>Liliopsida</taxon>
        <taxon>Asparagales</taxon>
        <taxon>Orchidaceae</taxon>
        <taxon>Apostasioideae</taxon>
        <taxon>Apostasia</taxon>
    </lineage>
</organism>
<dbReference type="Pfam" id="PF03114">
    <property type="entry name" value="BAR"/>
    <property type="match status" value="1"/>
</dbReference>
<evidence type="ECO:0000313" key="3">
    <source>
        <dbReference type="EMBL" id="PKA60258.1"/>
    </source>
</evidence>
<feature type="compositionally biased region" description="Polar residues" evidence="1">
    <location>
        <begin position="425"/>
        <end position="439"/>
    </location>
</feature>
<dbReference type="PANTHER" id="PTHR34119">
    <property type="entry name" value="HYDROXYPROLINE-RICH GLYCOPROTEIN-LIKE"/>
    <property type="match status" value="1"/>
</dbReference>
<feature type="region of interest" description="Disordered" evidence="1">
    <location>
        <begin position="394"/>
        <end position="442"/>
    </location>
</feature>
<dbReference type="PANTHER" id="PTHR34119:SF1">
    <property type="entry name" value="OS04G0394700 PROTEIN"/>
    <property type="match status" value="1"/>
</dbReference>
<dbReference type="GO" id="GO:0005737">
    <property type="term" value="C:cytoplasm"/>
    <property type="evidence" value="ECO:0007669"/>
    <property type="project" value="InterPro"/>
</dbReference>
<protein>
    <recommendedName>
        <fullName evidence="2">BAR domain-containing protein</fullName>
    </recommendedName>
</protein>
<sequence length="618" mass="67847">MKSSLRKLRGFALQKSGDLRVKRDHVVPARQDELLQASQDMLDMRNCYDSLLSAAAATANSAYEFSEALREMGTCLLKKSSLNDDEESGKVLLMLGKIQFELQNLVDNYRVHIIQTITTPSESLIKELHTVEEMKRQCDDKRDVYKFMLASQRGKGRSRSAKGECFSSQQLRAAREDYDEEANLFVFRLKSLKQGQSRSLLTQAARHHTAQLNFFRKGVNSLEKVEPLVKVVAEQQHFDYHFIASDDDGTEDDEDNDYVYYGNDDGELSFDYGQNEILQDVTSACTEEAPDKSHVQLHSVGRGIGPGSLSAPILRESKFEASEKIKQMHASSPRKFHSYVLPTPVDTKNSTFSGFQNSLSVAKPDCKVGFPVQLWHSSPLEPIKPAKYLKDELSSPTRLPISHSMSKESSMNTSPSKLPPPLGEVSSNPISNAQNSFSSGKKYKRQAFSGPLTGKSWSNNPLLSRNESITSVEYPSKPSLAPGALPTSQLSASPTVSPSASPVLLSPKINELHELPRPPIMATKPVRPSSLIGHSGPLVPKSKGLYATGKILSHTASPLPTPPAIMARSFSIPSSGKRSEALEVGNFLVADRNEDTSEEASPQLMPISLANTQPSAGA</sequence>
<dbReference type="STRING" id="1088818.A0A2I0AXJ9"/>
<feature type="compositionally biased region" description="Polar residues" evidence="1">
    <location>
        <begin position="403"/>
        <end position="416"/>
    </location>
</feature>
<feature type="domain" description="BAR" evidence="2">
    <location>
        <begin position="59"/>
        <end position="227"/>
    </location>
</feature>
<dbReference type="OrthoDB" id="1925034at2759"/>
<proteinExistence type="predicted"/>
<dbReference type="InterPro" id="IPR037488">
    <property type="entry name" value="At2g33490-like"/>
</dbReference>
<evidence type="ECO:0000313" key="4">
    <source>
        <dbReference type="Proteomes" id="UP000236161"/>
    </source>
</evidence>
<dbReference type="AlphaFoldDB" id="A0A2I0AXJ9"/>
<keyword evidence="4" id="KW-1185">Reference proteome</keyword>
<evidence type="ECO:0000259" key="2">
    <source>
        <dbReference type="Pfam" id="PF03114"/>
    </source>
</evidence>
<name>A0A2I0AXJ9_9ASPA</name>
<dbReference type="EMBL" id="KZ451939">
    <property type="protein sequence ID" value="PKA60258.1"/>
    <property type="molecule type" value="Genomic_DNA"/>
</dbReference>
<feature type="compositionally biased region" description="Low complexity" evidence="1">
    <location>
        <begin position="490"/>
        <end position="500"/>
    </location>
</feature>
<dbReference type="Proteomes" id="UP000236161">
    <property type="component" value="Unassembled WGS sequence"/>
</dbReference>
<evidence type="ECO:0000256" key="1">
    <source>
        <dbReference type="SAM" id="MobiDB-lite"/>
    </source>
</evidence>
<dbReference type="Gene3D" id="1.20.1270.60">
    <property type="entry name" value="Arfaptin homology (AH) domain/BAR domain"/>
    <property type="match status" value="1"/>
</dbReference>
<feature type="compositionally biased region" description="Polar residues" evidence="1">
    <location>
        <begin position="609"/>
        <end position="618"/>
    </location>
</feature>
<dbReference type="InterPro" id="IPR027267">
    <property type="entry name" value="AH/BAR_dom_sf"/>
</dbReference>